<feature type="domain" description="HTH gntR-type" evidence="5">
    <location>
        <begin position="26"/>
        <end position="93"/>
    </location>
</feature>
<dbReference type="Pfam" id="PF07729">
    <property type="entry name" value="FCD"/>
    <property type="match status" value="1"/>
</dbReference>
<dbReference type="EMBL" id="CP027671">
    <property type="protein sequence ID" value="AVO43543.1"/>
    <property type="molecule type" value="Genomic_DNA"/>
</dbReference>
<dbReference type="Pfam" id="PF00392">
    <property type="entry name" value="GntR"/>
    <property type="match status" value="1"/>
</dbReference>
<dbReference type="RefSeq" id="WP_106448485.1">
    <property type="nucleotide sequence ID" value="NZ_CP027671.1"/>
</dbReference>
<dbReference type="Proteomes" id="UP000239326">
    <property type="component" value="Plasmid unnamed2"/>
</dbReference>
<gene>
    <name evidence="6" type="ORF">C6571_19110</name>
</gene>
<feature type="region of interest" description="Disordered" evidence="4">
    <location>
        <begin position="1"/>
        <end position="25"/>
    </location>
</feature>
<accession>A0A2S0N6G6</accession>
<organism evidence="6 7">
    <name type="scientific">Simplicispira suum</name>
    <dbReference type="NCBI Taxonomy" id="2109915"/>
    <lineage>
        <taxon>Bacteria</taxon>
        <taxon>Pseudomonadati</taxon>
        <taxon>Pseudomonadota</taxon>
        <taxon>Betaproteobacteria</taxon>
        <taxon>Burkholderiales</taxon>
        <taxon>Comamonadaceae</taxon>
        <taxon>Simplicispira</taxon>
    </lineage>
</organism>
<keyword evidence="6" id="KW-0614">Plasmid</keyword>
<dbReference type="SMART" id="SM00345">
    <property type="entry name" value="HTH_GNTR"/>
    <property type="match status" value="1"/>
</dbReference>
<dbReference type="InterPro" id="IPR008920">
    <property type="entry name" value="TF_FadR/GntR_C"/>
</dbReference>
<keyword evidence="2" id="KW-0238">DNA-binding</keyword>
<dbReference type="AlphaFoldDB" id="A0A2S0N6G6"/>
<evidence type="ECO:0000256" key="2">
    <source>
        <dbReference type="ARBA" id="ARBA00023125"/>
    </source>
</evidence>
<dbReference type="SUPFAM" id="SSF46785">
    <property type="entry name" value="Winged helix' DNA-binding domain"/>
    <property type="match status" value="1"/>
</dbReference>
<dbReference type="PANTHER" id="PTHR43537">
    <property type="entry name" value="TRANSCRIPTIONAL REGULATOR, GNTR FAMILY"/>
    <property type="match status" value="1"/>
</dbReference>
<protein>
    <submittedName>
        <fullName evidence="6">Transcriptional regulator</fullName>
    </submittedName>
</protein>
<dbReference type="KEGG" id="simp:C6571_19110"/>
<dbReference type="SMART" id="SM00895">
    <property type="entry name" value="FCD"/>
    <property type="match status" value="1"/>
</dbReference>
<dbReference type="InterPro" id="IPR011711">
    <property type="entry name" value="GntR_C"/>
</dbReference>
<dbReference type="InterPro" id="IPR036388">
    <property type="entry name" value="WH-like_DNA-bd_sf"/>
</dbReference>
<dbReference type="GO" id="GO:0003700">
    <property type="term" value="F:DNA-binding transcription factor activity"/>
    <property type="evidence" value="ECO:0007669"/>
    <property type="project" value="InterPro"/>
</dbReference>
<dbReference type="OrthoDB" id="9799812at2"/>
<dbReference type="PANTHER" id="PTHR43537:SF20">
    <property type="entry name" value="HTH-TYPE TRANSCRIPTIONAL REPRESSOR GLAR"/>
    <property type="match status" value="1"/>
</dbReference>
<evidence type="ECO:0000259" key="5">
    <source>
        <dbReference type="PROSITE" id="PS50949"/>
    </source>
</evidence>
<evidence type="ECO:0000256" key="4">
    <source>
        <dbReference type="SAM" id="MobiDB-lite"/>
    </source>
</evidence>
<dbReference type="InterPro" id="IPR000524">
    <property type="entry name" value="Tscrpt_reg_HTH_GntR"/>
</dbReference>
<dbReference type="GO" id="GO:0003677">
    <property type="term" value="F:DNA binding"/>
    <property type="evidence" value="ECO:0007669"/>
    <property type="project" value="UniProtKB-KW"/>
</dbReference>
<reference evidence="6 7" key="1">
    <citation type="submission" date="2018-03" db="EMBL/GenBank/DDBJ databases">
        <title>Genome sequencing of Simplicispira sp.</title>
        <authorList>
            <person name="Kim S.-J."/>
            <person name="Heo J."/>
            <person name="Kwon S.-W."/>
        </authorList>
    </citation>
    <scope>NUCLEOTIDE SEQUENCE [LARGE SCALE GENOMIC DNA]</scope>
    <source>
        <strain evidence="6 7">SC1-8</strain>
        <plasmid evidence="6 7">unnamed2</plasmid>
    </source>
</reference>
<evidence type="ECO:0000313" key="7">
    <source>
        <dbReference type="Proteomes" id="UP000239326"/>
    </source>
</evidence>
<name>A0A2S0N6G6_9BURK</name>
<dbReference type="InterPro" id="IPR036390">
    <property type="entry name" value="WH_DNA-bd_sf"/>
</dbReference>
<dbReference type="Gene3D" id="1.20.120.530">
    <property type="entry name" value="GntR ligand-binding domain-like"/>
    <property type="match status" value="1"/>
</dbReference>
<geneLocation type="plasmid" evidence="6 7">
    <name>unnamed2</name>
</geneLocation>
<dbReference type="PROSITE" id="PS50949">
    <property type="entry name" value="HTH_GNTR"/>
    <property type="match status" value="1"/>
</dbReference>
<evidence type="ECO:0000256" key="1">
    <source>
        <dbReference type="ARBA" id="ARBA00023015"/>
    </source>
</evidence>
<evidence type="ECO:0000256" key="3">
    <source>
        <dbReference type="ARBA" id="ARBA00023163"/>
    </source>
</evidence>
<evidence type="ECO:0000313" key="6">
    <source>
        <dbReference type="EMBL" id="AVO43543.1"/>
    </source>
</evidence>
<dbReference type="SUPFAM" id="SSF48008">
    <property type="entry name" value="GntR ligand-binding domain-like"/>
    <property type="match status" value="1"/>
</dbReference>
<keyword evidence="1" id="KW-0805">Transcription regulation</keyword>
<keyword evidence="7" id="KW-1185">Reference proteome</keyword>
<dbReference type="Gene3D" id="1.10.10.10">
    <property type="entry name" value="Winged helix-like DNA-binding domain superfamily/Winged helix DNA-binding domain"/>
    <property type="match status" value="1"/>
</dbReference>
<proteinExistence type="predicted"/>
<keyword evidence="3" id="KW-0804">Transcription</keyword>
<sequence length="242" mass="27513">MENQHSLSNGHAHRVPTPDDSEPAPRSLIEATYRQLRTDIIGGRHAPGERLRVEHLKSEYQVGAGTLREALALLVADSLVVPHSQRGFRVAPMSLADIEDLTRTRTLLECVAFRDSIQYGDDAWEARVVSAYHRLSRAEERLASDVSGVFNEWEERNRAFHEALTSACPSPWILRFQALLYQQAERYRRLSAVTTNVPASVHDEHRQIYEAALERNTERAERMLAQHIQFAVTVIKKQGVLK</sequence>